<evidence type="ECO:0000256" key="2">
    <source>
        <dbReference type="ARBA" id="ARBA00019014"/>
    </source>
</evidence>
<evidence type="ECO:0000313" key="3">
    <source>
        <dbReference type="EMBL" id="KRN78375.1"/>
    </source>
</evidence>
<proteinExistence type="inferred from homology"/>
<comment type="similarity">
    <text evidence="1">Belongs to the CutC family.</text>
</comment>
<dbReference type="PANTHER" id="PTHR12598">
    <property type="entry name" value="COPPER HOMEOSTASIS PROTEIN CUTC"/>
    <property type="match status" value="1"/>
</dbReference>
<accession>A0A0R2JUS9</accession>
<evidence type="ECO:0000256" key="1">
    <source>
        <dbReference type="ARBA" id="ARBA00007768"/>
    </source>
</evidence>
<name>A0A0R2JUS9_9LACO</name>
<dbReference type="Proteomes" id="UP000051565">
    <property type="component" value="Unassembled WGS sequence"/>
</dbReference>
<dbReference type="InterPro" id="IPR005627">
    <property type="entry name" value="CutC-like"/>
</dbReference>
<dbReference type="Gene3D" id="3.20.20.380">
    <property type="entry name" value="Copper homeostasis (CutC) domain"/>
    <property type="match status" value="1"/>
</dbReference>
<comment type="caution">
    <text evidence="3">The sequence shown here is derived from an EMBL/GenBank/DDBJ whole genome shotgun (WGS) entry which is preliminary data.</text>
</comment>
<dbReference type="InterPro" id="IPR036822">
    <property type="entry name" value="CutC-like_dom_sf"/>
</dbReference>
<dbReference type="PATRIC" id="fig|1122148.6.peg.1350"/>
<dbReference type="RefSeq" id="WP_054646699.1">
    <property type="nucleotide sequence ID" value="NZ_FUXS01000005.1"/>
</dbReference>
<dbReference type="GO" id="GO:0005507">
    <property type="term" value="F:copper ion binding"/>
    <property type="evidence" value="ECO:0007669"/>
    <property type="project" value="TreeGrafter"/>
</dbReference>
<dbReference type="PANTHER" id="PTHR12598:SF0">
    <property type="entry name" value="COPPER HOMEOSTASIS PROTEIN CUTC HOMOLOG"/>
    <property type="match status" value="1"/>
</dbReference>
<gene>
    <name evidence="3" type="ORF">IV52_GL001314</name>
</gene>
<dbReference type="EMBL" id="JQBT01000035">
    <property type="protein sequence ID" value="KRN78375.1"/>
    <property type="molecule type" value="Genomic_DNA"/>
</dbReference>
<dbReference type="GeneID" id="61250095"/>
<dbReference type="AlphaFoldDB" id="A0A0R2JUS9"/>
<dbReference type="Pfam" id="PF03932">
    <property type="entry name" value="CutC"/>
    <property type="match status" value="1"/>
</dbReference>
<dbReference type="SUPFAM" id="SSF110395">
    <property type="entry name" value="CutC-like"/>
    <property type="match status" value="1"/>
</dbReference>
<sequence length="122" mass="13405">MSFIEPLIDCFSALPSAAGTTKMRVAIANNKMTPSRGLIAEATKYVHEKQKSLDVWINANQDTSVFNDSEIKIMEDDLFQCQELGVDGVLIGATTKDHQIDKEAMQILIGASAGMEIFFTSF</sequence>
<organism evidence="3 4">
    <name type="scientific">Fructilactobacillus lindneri DSM 20690 = JCM 11027</name>
    <dbReference type="NCBI Taxonomy" id="1122148"/>
    <lineage>
        <taxon>Bacteria</taxon>
        <taxon>Bacillati</taxon>
        <taxon>Bacillota</taxon>
        <taxon>Bacilli</taxon>
        <taxon>Lactobacillales</taxon>
        <taxon>Lactobacillaceae</taxon>
        <taxon>Fructilactobacillus</taxon>
    </lineage>
</organism>
<keyword evidence="4" id="KW-1185">Reference proteome</keyword>
<protein>
    <recommendedName>
        <fullName evidence="2">Copper homeostasis protein cutC homolog</fullName>
    </recommendedName>
</protein>
<dbReference type="OrthoDB" id="9815677at2"/>
<reference evidence="3 4" key="1">
    <citation type="journal article" date="2015" name="Genome Announc.">
        <title>Expanding the biotechnology potential of lactobacilli through comparative genomics of 213 strains and associated genera.</title>
        <authorList>
            <person name="Sun Z."/>
            <person name="Harris H.M."/>
            <person name="McCann A."/>
            <person name="Guo C."/>
            <person name="Argimon S."/>
            <person name="Zhang W."/>
            <person name="Yang X."/>
            <person name="Jeffery I.B."/>
            <person name="Cooney J.C."/>
            <person name="Kagawa T.F."/>
            <person name="Liu W."/>
            <person name="Song Y."/>
            <person name="Salvetti E."/>
            <person name="Wrobel A."/>
            <person name="Rasinkangas P."/>
            <person name="Parkhill J."/>
            <person name="Rea M.C."/>
            <person name="O'Sullivan O."/>
            <person name="Ritari J."/>
            <person name="Douillard F.P."/>
            <person name="Paul Ross R."/>
            <person name="Yang R."/>
            <person name="Briner A.E."/>
            <person name="Felis G.E."/>
            <person name="de Vos W.M."/>
            <person name="Barrangou R."/>
            <person name="Klaenhammer T.R."/>
            <person name="Caufield P.W."/>
            <person name="Cui Y."/>
            <person name="Zhang H."/>
            <person name="O'Toole P.W."/>
        </authorList>
    </citation>
    <scope>NUCLEOTIDE SEQUENCE [LARGE SCALE GENOMIC DNA]</scope>
    <source>
        <strain evidence="3 4">DSM 20690</strain>
    </source>
</reference>
<dbReference type="STRING" id="53444.AYR59_04260"/>
<evidence type="ECO:0000313" key="4">
    <source>
        <dbReference type="Proteomes" id="UP000051565"/>
    </source>
</evidence>